<dbReference type="EMBL" id="BARS01019959">
    <property type="protein sequence ID" value="GAF96596.1"/>
    <property type="molecule type" value="Genomic_DNA"/>
</dbReference>
<reference evidence="1" key="1">
    <citation type="journal article" date="2014" name="Front. Microbiol.">
        <title>High frequency of phylogenetically diverse reductive dehalogenase-homologous genes in deep subseafloor sedimentary metagenomes.</title>
        <authorList>
            <person name="Kawai M."/>
            <person name="Futagami T."/>
            <person name="Toyoda A."/>
            <person name="Takaki Y."/>
            <person name="Nishi S."/>
            <person name="Hori S."/>
            <person name="Arai W."/>
            <person name="Tsubouchi T."/>
            <person name="Morono Y."/>
            <person name="Uchiyama I."/>
            <person name="Ito T."/>
            <person name="Fujiyama A."/>
            <person name="Inagaki F."/>
            <person name="Takami H."/>
        </authorList>
    </citation>
    <scope>NUCLEOTIDE SEQUENCE</scope>
    <source>
        <strain evidence="1">Expedition CK06-06</strain>
    </source>
</reference>
<gene>
    <name evidence="1" type="ORF">S01H1_32254</name>
</gene>
<name>X0UB93_9ZZZZ</name>
<proteinExistence type="predicted"/>
<protein>
    <submittedName>
        <fullName evidence="1">Uncharacterized protein</fullName>
    </submittedName>
</protein>
<accession>X0UB93</accession>
<sequence length="72" mass="8668">MAKETTTKKKVIFNNHHVIYENKEKRVKPVIRRIRKGVHQTISLLRRFTYLTNQEVDTIKLEAELKRKYGET</sequence>
<organism evidence="1">
    <name type="scientific">marine sediment metagenome</name>
    <dbReference type="NCBI Taxonomy" id="412755"/>
    <lineage>
        <taxon>unclassified sequences</taxon>
        <taxon>metagenomes</taxon>
        <taxon>ecological metagenomes</taxon>
    </lineage>
</organism>
<evidence type="ECO:0000313" key="1">
    <source>
        <dbReference type="EMBL" id="GAF96596.1"/>
    </source>
</evidence>
<comment type="caution">
    <text evidence="1">The sequence shown here is derived from an EMBL/GenBank/DDBJ whole genome shotgun (WGS) entry which is preliminary data.</text>
</comment>
<dbReference type="AlphaFoldDB" id="X0UB93"/>